<accession>A0A1F7W6B0</accession>
<comment type="caution">
    <text evidence="1">The sequence shown here is derived from an EMBL/GenBank/DDBJ whole genome shotgun (WGS) entry which is preliminary data.</text>
</comment>
<sequence>MFRLPVCRWDSEGTMIQGRREISAWEQLRSMRPLQGRVSEGIQAKVSQLLSAAVLPSTIPWPENTDLVYYGTDGRSRPRTARRSRLSGLEIGAYDAEFPNHHKELALRWPTSLSIDGTVWAMPMSQASVPSTSLENIFGADESDIVPRVIGTVELHQLVPDEIIAFVVADPRHRLSARLWGTREEYEAARAVALHAYGAQG</sequence>
<dbReference type="EMBL" id="MGFE01000031">
    <property type="protein sequence ID" value="OGL97644.1"/>
    <property type="molecule type" value="Genomic_DNA"/>
</dbReference>
<protein>
    <submittedName>
        <fullName evidence="1">Uncharacterized protein</fullName>
    </submittedName>
</protein>
<reference evidence="1 2" key="1">
    <citation type="journal article" date="2016" name="Nat. Commun.">
        <title>Thousands of microbial genomes shed light on interconnected biogeochemical processes in an aquifer system.</title>
        <authorList>
            <person name="Anantharaman K."/>
            <person name="Brown C.T."/>
            <person name="Hug L.A."/>
            <person name="Sharon I."/>
            <person name="Castelle C.J."/>
            <person name="Probst A.J."/>
            <person name="Thomas B.C."/>
            <person name="Singh A."/>
            <person name="Wilkins M.J."/>
            <person name="Karaoz U."/>
            <person name="Brodie E.L."/>
            <person name="Williams K.H."/>
            <person name="Hubbard S.S."/>
            <person name="Banfield J.F."/>
        </authorList>
    </citation>
    <scope>NUCLEOTIDE SEQUENCE [LARGE SCALE GENOMIC DNA]</scope>
</reference>
<name>A0A1F7W6B0_9BACT</name>
<evidence type="ECO:0000313" key="1">
    <source>
        <dbReference type="EMBL" id="OGL97644.1"/>
    </source>
</evidence>
<organism evidence="1 2">
    <name type="scientific">Candidatus Uhrbacteria bacterium RIFOXYB2_FULL_57_15</name>
    <dbReference type="NCBI Taxonomy" id="1802422"/>
    <lineage>
        <taxon>Bacteria</taxon>
        <taxon>Candidatus Uhriibacteriota</taxon>
    </lineage>
</organism>
<dbReference type="AlphaFoldDB" id="A0A1F7W6B0"/>
<evidence type="ECO:0000313" key="2">
    <source>
        <dbReference type="Proteomes" id="UP000176501"/>
    </source>
</evidence>
<proteinExistence type="predicted"/>
<gene>
    <name evidence="1" type="ORF">A2304_04205</name>
</gene>
<dbReference type="Proteomes" id="UP000176501">
    <property type="component" value="Unassembled WGS sequence"/>
</dbReference>